<proteinExistence type="predicted"/>
<name>X1W296_9ZZZZ</name>
<dbReference type="AlphaFoldDB" id="X1W296"/>
<sequence length="50" mass="5928">RISDWNCKNCGEVVHHKITIKILDFLWHEGRSSTLTKKEFVEAIYKLLKV</sequence>
<comment type="caution">
    <text evidence="1">The sequence shown here is derived from an EMBL/GenBank/DDBJ whole genome shotgun (WGS) entry which is preliminary data.</text>
</comment>
<dbReference type="EMBL" id="BARW01035854">
    <property type="protein sequence ID" value="GAJ23320.1"/>
    <property type="molecule type" value="Genomic_DNA"/>
</dbReference>
<evidence type="ECO:0000313" key="1">
    <source>
        <dbReference type="EMBL" id="GAJ23320.1"/>
    </source>
</evidence>
<accession>X1W296</accession>
<organism evidence="1">
    <name type="scientific">marine sediment metagenome</name>
    <dbReference type="NCBI Taxonomy" id="412755"/>
    <lineage>
        <taxon>unclassified sequences</taxon>
        <taxon>metagenomes</taxon>
        <taxon>ecological metagenomes</taxon>
    </lineage>
</organism>
<reference evidence="1" key="1">
    <citation type="journal article" date="2014" name="Front. Microbiol.">
        <title>High frequency of phylogenetically diverse reductive dehalogenase-homologous genes in deep subseafloor sedimentary metagenomes.</title>
        <authorList>
            <person name="Kawai M."/>
            <person name="Futagami T."/>
            <person name="Toyoda A."/>
            <person name="Takaki Y."/>
            <person name="Nishi S."/>
            <person name="Hori S."/>
            <person name="Arai W."/>
            <person name="Tsubouchi T."/>
            <person name="Morono Y."/>
            <person name="Uchiyama I."/>
            <person name="Ito T."/>
            <person name="Fujiyama A."/>
            <person name="Inagaki F."/>
            <person name="Takami H."/>
        </authorList>
    </citation>
    <scope>NUCLEOTIDE SEQUENCE</scope>
    <source>
        <strain evidence="1">Expedition CK06-06</strain>
    </source>
</reference>
<protein>
    <submittedName>
        <fullName evidence="1">Uncharacterized protein</fullName>
    </submittedName>
</protein>
<feature type="non-terminal residue" evidence="1">
    <location>
        <position position="1"/>
    </location>
</feature>
<gene>
    <name evidence="1" type="ORF">S12H4_55827</name>
</gene>